<dbReference type="EMBL" id="QMKK01000025">
    <property type="protein sequence ID" value="RAX42013.1"/>
    <property type="molecule type" value="Genomic_DNA"/>
</dbReference>
<dbReference type="PROSITE" id="PS51257">
    <property type="entry name" value="PROKAR_LIPOPROTEIN"/>
    <property type="match status" value="1"/>
</dbReference>
<dbReference type="AlphaFoldDB" id="A0A329YFP5"/>
<keyword evidence="1" id="KW-0732">Signal</keyword>
<organism evidence="2 3">
    <name type="scientific">Rhizobium tropici</name>
    <dbReference type="NCBI Taxonomy" id="398"/>
    <lineage>
        <taxon>Bacteria</taxon>
        <taxon>Pseudomonadati</taxon>
        <taxon>Pseudomonadota</taxon>
        <taxon>Alphaproteobacteria</taxon>
        <taxon>Hyphomicrobiales</taxon>
        <taxon>Rhizobiaceae</taxon>
        <taxon>Rhizobium/Agrobacterium group</taxon>
        <taxon>Rhizobium</taxon>
    </lineage>
</organism>
<gene>
    <name evidence="2" type="ORF">DQ393_10570</name>
</gene>
<feature type="chain" id="PRO_5016302137" description="Lipoprotein" evidence="1">
    <location>
        <begin position="24"/>
        <end position="157"/>
    </location>
</feature>
<comment type="caution">
    <text evidence="2">The sequence shown here is derived from an EMBL/GenBank/DDBJ whole genome shotgun (WGS) entry which is preliminary data.</text>
</comment>
<sequence length="157" mass="17088">MKTTKSLLLIAILPLFLSGCGGAAKGLGDNLRIALVAPYNKVGSQWRGKQISKFQEKFGPPTNRSNSGDSAVLTWQRSRMVRVPARTYEDESFQGNWTIRKRRYVPEHDQDVSCTLALTAKGGAIAQVKTLDDWGVPVGEDGLFPATTSACQIVFGS</sequence>
<evidence type="ECO:0000256" key="1">
    <source>
        <dbReference type="SAM" id="SignalP"/>
    </source>
</evidence>
<protein>
    <recommendedName>
        <fullName evidence="4">Lipoprotein</fullName>
    </recommendedName>
</protein>
<reference evidence="2 3" key="1">
    <citation type="submission" date="2018-06" db="EMBL/GenBank/DDBJ databases">
        <title>Whole Genome Sequence of an efficient microsymbiont, Rhizobium tropici.</title>
        <authorList>
            <person name="Srinivasan R."/>
            <person name="Singh H.V."/>
            <person name="Srivastava R."/>
            <person name="Kumari B."/>
            <person name="Radhakrishna A."/>
        </authorList>
    </citation>
    <scope>NUCLEOTIDE SEQUENCE [LARGE SCALE GENOMIC DNA]</scope>
    <source>
        <strain evidence="2 3">IGFRI Rhizo-19</strain>
    </source>
</reference>
<name>A0A329YFP5_RHITR</name>
<proteinExistence type="predicted"/>
<dbReference type="Proteomes" id="UP000251205">
    <property type="component" value="Unassembled WGS sequence"/>
</dbReference>
<accession>A0A329YFP5</accession>
<dbReference type="RefSeq" id="WP_112341703.1">
    <property type="nucleotide sequence ID" value="NZ_QMKK01000025.1"/>
</dbReference>
<evidence type="ECO:0000313" key="2">
    <source>
        <dbReference type="EMBL" id="RAX42013.1"/>
    </source>
</evidence>
<evidence type="ECO:0000313" key="3">
    <source>
        <dbReference type="Proteomes" id="UP000251205"/>
    </source>
</evidence>
<feature type="signal peptide" evidence="1">
    <location>
        <begin position="1"/>
        <end position="23"/>
    </location>
</feature>
<evidence type="ECO:0008006" key="4">
    <source>
        <dbReference type="Google" id="ProtNLM"/>
    </source>
</evidence>
<dbReference type="OrthoDB" id="8456871at2"/>